<dbReference type="Gene3D" id="3.40.50.720">
    <property type="entry name" value="NAD(P)-binding Rossmann-like Domain"/>
    <property type="match status" value="1"/>
</dbReference>
<dbReference type="SUPFAM" id="SSF50129">
    <property type="entry name" value="GroES-like"/>
    <property type="match status" value="1"/>
</dbReference>
<evidence type="ECO:0000313" key="5">
    <source>
        <dbReference type="EMBL" id="SLM18224.1"/>
    </source>
</evidence>
<dbReference type="InterPro" id="IPR013154">
    <property type="entry name" value="ADH-like_N"/>
</dbReference>
<dbReference type="PANTHER" id="PTHR43401">
    <property type="entry name" value="L-THREONINE 3-DEHYDROGENASE"/>
    <property type="match status" value="1"/>
</dbReference>
<reference evidence="5" key="1">
    <citation type="submission" date="2017-02" db="EMBL/GenBank/DDBJ databases">
        <authorList>
            <person name="Regsiter A."/>
            <person name="William W."/>
        </authorList>
    </citation>
    <scope>NUCLEOTIDE SEQUENCE</scope>
    <source>
        <strain evidence="5">BdmA 4</strain>
    </source>
</reference>
<dbReference type="InterPro" id="IPR002328">
    <property type="entry name" value="ADH_Zn_CS"/>
</dbReference>
<dbReference type="InterPro" id="IPR011032">
    <property type="entry name" value="GroES-like_sf"/>
</dbReference>
<dbReference type="PANTHER" id="PTHR43401:SF2">
    <property type="entry name" value="L-THREONINE 3-DEHYDROGENASE"/>
    <property type="match status" value="1"/>
</dbReference>
<organism evidence="5">
    <name type="scientific">uncultured spirochete</name>
    <dbReference type="NCBI Taxonomy" id="156406"/>
    <lineage>
        <taxon>Bacteria</taxon>
        <taxon>Pseudomonadati</taxon>
        <taxon>Spirochaetota</taxon>
        <taxon>Spirochaetia</taxon>
        <taxon>Spirochaetales</taxon>
        <taxon>environmental samples</taxon>
    </lineage>
</organism>
<dbReference type="GO" id="GO:0016491">
    <property type="term" value="F:oxidoreductase activity"/>
    <property type="evidence" value="ECO:0007669"/>
    <property type="project" value="UniProtKB-KW"/>
</dbReference>
<protein>
    <submittedName>
        <fullName evidence="5">Putative Alcohol dehydrogenase GroES domain protein</fullName>
    </submittedName>
</protein>
<dbReference type="Gene3D" id="3.90.180.10">
    <property type="entry name" value="Medium-chain alcohol dehydrogenases, catalytic domain"/>
    <property type="match status" value="1"/>
</dbReference>
<dbReference type="AlphaFoldDB" id="A0A3P3XPS2"/>
<gene>
    <name evidence="5" type="ORF">SPIRO4BDMA_40796</name>
</gene>
<keyword evidence="3" id="KW-0560">Oxidoreductase</keyword>
<keyword evidence="2" id="KW-0862">Zinc</keyword>
<sequence>MKAVMYEAPRVVSFRDVPEPSFDSNTILINISYSFICATDIKTYKQGHPHIIPPTILGHEFTGVIERVGENVEGYAVGDCVTASPYINCGTCDSCIRGRPEVCSSRKFPSNGAFAERIAVSSDYAKLGLIKVPKVLLKQAALSEPLACVLNSASSFNPKPAENILVVGAGFMGVLNALTMKTIFGAHAFITDTNHDRLRLPKKLGIEVIEDIGEMHKKFDAIILAVPIPELIMQYESHIVPFGHLVLFGGYAKETKAVFDPNLVHYMGITIVGTSGCSAVNFQTATKIIMNGTLKMDEFTNEMYKFSSSDFQTAFQDAMEGRVLKAGFIL</sequence>
<dbReference type="GO" id="GO:0008270">
    <property type="term" value="F:zinc ion binding"/>
    <property type="evidence" value="ECO:0007669"/>
    <property type="project" value="InterPro"/>
</dbReference>
<proteinExistence type="predicted"/>
<name>A0A3P3XPS2_9SPIR</name>
<keyword evidence="1" id="KW-0479">Metal-binding</keyword>
<evidence type="ECO:0000259" key="4">
    <source>
        <dbReference type="Pfam" id="PF08240"/>
    </source>
</evidence>
<evidence type="ECO:0000256" key="2">
    <source>
        <dbReference type="ARBA" id="ARBA00022833"/>
    </source>
</evidence>
<accession>A0A3P3XPS2</accession>
<feature type="domain" description="Alcohol dehydrogenase-like N-terminal" evidence="4">
    <location>
        <begin position="25"/>
        <end position="124"/>
    </location>
</feature>
<dbReference type="Pfam" id="PF08240">
    <property type="entry name" value="ADH_N"/>
    <property type="match status" value="1"/>
</dbReference>
<evidence type="ECO:0000256" key="3">
    <source>
        <dbReference type="ARBA" id="ARBA00023002"/>
    </source>
</evidence>
<evidence type="ECO:0000256" key="1">
    <source>
        <dbReference type="ARBA" id="ARBA00022723"/>
    </source>
</evidence>
<dbReference type="EMBL" id="FWDO01000004">
    <property type="protein sequence ID" value="SLM18224.1"/>
    <property type="molecule type" value="Genomic_DNA"/>
</dbReference>
<dbReference type="PROSITE" id="PS00059">
    <property type="entry name" value="ADH_ZINC"/>
    <property type="match status" value="1"/>
</dbReference>
<dbReference type="InterPro" id="IPR050129">
    <property type="entry name" value="Zn_alcohol_dh"/>
</dbReference>
<dbReference type="SUPFAM" id="SSF51735">
    <property type="entry name" value="NAD(P)-binding Rossmann-fold domains"/>
    <property type="match status" value="1"/>
</dbReference>
<dbReference type="InterPro" id="IPR036291">
    <property type="entry name" value="NAD(P)-bd_dom_sf"/>
</dbReference>